<dbReference type="EMBL" id="BARS01015364">
    <property type="protein sequence ID" value="GAF89619.1"/>
    <property type="molecule type" value="Genomic_DNA"/>
</dbReference>
<feature type="transmembrane region" description="Helical" evidence="1">
    <location>
        <begin position="47"/>
        <end position="69"/>
    </location>
</feature>
<keyword evidence="1" id="KW-1133">Transmembrane helix</keyword>
<dbReference type="AlphaFoldDB" id="X0T8T4"/>
<sequence>MTDTGSSSDNPDRLPVRLLRCWGRIVTALSFECLLTKLKLPNGGSVIVLRALLTAAWLYATALVLRNLLDPSRTWEFNPLELRNQLLQTGAWFGAIFAAFYTALYARFASQWTYLANLYNQIKGAESRAWEKGSNVDHNPALAAWKAGFIEDAEELHLATKPLFASVIRVWACQENVKQAFI</sequence>
<evidence type="ECO:0000313" key="2">
    <source>
        <dbReference type="EMBL" id="GAF89619.1"/>
    </source>
</evidence>
<reference evidence="2" key="1">
    <citation type="journal article" date="2014" name="Front. Microbiol.">
        <title>High frequency of phylogenetically diverse reductive dehalogenase-homologous genes in deep subseafloor sedimentary metagenomes.</title>
        <authorList>
            <person name="Kawai M."/>
            <person name="Futagami T."/>
            <person name="Toyoda A."/>
            <person name="Takaki Y."/>
            <person name="Nishi S."/>
            <person name="Hori S."/>
            <person name="Arai W."/>
            <person name="Tsubouchi T."/>
            <person name="Morono Y."/>
            <person name="Uchiyama I."/>
            <person name="Ito T."/>
            <person name="Fujiyama A."/>
            <person name="Inagaki F."/>
            <person name="Takami H."/>
        </authorList>
    </citation>
    <scope>NUCLEOTIDE SEQUENCE</scope>
    <source>
        <strain evidence="2">Expedition CK06-06</strain>
    </source>
</reference>
<protein>
    <submittedName>
        <fullName evidence="2">Uncharacterized protein</fullName>
    </submittedName>
</protein>
<organism evidence="2">
    <name type="scientific">marine sediment metagenome</name>
    <dbReference type="NCBI Taxonomy" id="412755"/>
    <lineage>
        <taxon>unclassified sequences</taxon>
        <taxon>metagenomes</taxon>
        <taxon>ecological metagenomes</taxon>
    </lineage>
</organism>
<proteinExistence type="predicted"/>
<name>X0T8T4_9ZZZZ</name>
<keyword evidence="1" id="KW-0812">Transmembrane</keyword>
<accession>X0T8T4</accession>
<keyword evidence="1" id="KW-0472">Membrane</keyword>
<feature type="transmembrane region" description="Helical" evidence="1">
    <location>
        <begin position="89"/>
        <end position="108"/>
    </location>
</feature>
<gene>
    <name evidence="2" type="ORF">S01H1_25432</name>
</gene>
<evidence type="ECO:0000256" key="1">
    <source>
        <dbReference type="SAM" id="Phobius"/>
    </source>
</evidence>
<feature type="non-terminal residue" evidence="2">
    <location>
        <position position="182"/>
    </location>
</feature>
<comment type="caution">
    <text evidence="2">The sequence shown here is derived from an EMBL/GenBank/DDBJ whole genome shotgun (WGS) entry which is preliminary data.</text>
</comment>